<evidence type="ECO:0000313" key="2">
    <source>
        <dbReference type="Proteomes" id="UP000001007"/>
    </source>
</evidence>
<accession>Q8KAM5</accession>
<keyword evidence="2" id="KW-1185">Reference proteome</keyword>
<evidence type="ECO:0000313" key="1">
    <source>
        <dbReference type="EMBL" id="AAM73347.1"/>
    </source>
</evidence>
<organism evidence="1 2">
    <name type="scientific">Chlorobaculum tepidum (strain ATCC 49652 / DSM 12025 / NBRC 103806 / TLS)</name>
    <name type="common">Chlorobium tepidum</name>
    <dbReference type="NCBI Taxonomy" id="194439"/>
    <lineage>
        <taxon>Bacteria</taxon>
        <taxon>Pseudomonadati</taxon>
        <taxon>Chlorobiota</taxon>
        <taxon>Chlorobiia</taxon>
        <taxon>Chlorobiales</taxon>
        <taxon>Chlorobiaceae</taxon>
        <taxon>Chlorobaculum</taxon>
    </lineage>
</organism>
<dbReference type="InterPro" id="IPR049204">
    <property type="entry name" value="DUF6858"/>
</dbReference>
<sequence>MLCAVSSQTQSRERPMKQTLLQEKYPIYILELEKEETSFGSVDDIVAYFREKVESHPFAVLIGEFDHYGHTSLLPEGQIGEGITAAKNIVFCFGKELMNPKMLAVRPRSIGVAEMDGHFVISFLEAPNPAANASMEEWTLALKNPVSA</sequence>
<dbReference type="STRING" id="194439.CT2131"/>
<dbReference type="HOGENOM" id="CLU_1937128_0_0_10"/>
<gene>
    <name evidence="1" type="ordered locus">CT2131</name>
</gene>
<dbReference type="EMBL" id="AE006470">
    <property type="protein sequence ID" value="AAM73347.1"/>
    <property type="molecule type" value="Genomic_DNA"/>
</dbReference>
<dbReference type="OrthoDB" id="597829at2"/>
<dbReference type="PATRIC" id="fig|194439.7.peg.1932"/>
<proteinExistence type="predicted"/>
<name>Q8KAM5_CHLTE</name>
<protein>
    <submittedName>
        <fullName evidence="1">Uncharacterized protein</fullName>
    </submittedName>
</protein>
<dbReference type="eggNOG" id="ENOG5031Y5N">
    <property type="taxonomic scope" value="Bacteria"/>
</dbReference>
<dbReference type="AlphaFoldDB" id="Q8KAM5"/>
<dbReference type="KEGG" id="cte:CT2131"/>
<dbReference type="EnsemblBacteria" id="AAM73347">
    <property type="protein sequence ID" value="AAM73347"/>
    <property type="gene ID" value="CT2131"/>
</dbReference>
<dbReference type="Proteomes" id="UP000001007">
    <property type="component" value="Chromosome"/>
</dbReference>
<reference evidence="1 2" key="1">
    <citation type="journal article" date="2002" name="Proc. Natl. Acad. Sci. U.S.A.">
        <title>The complete genome sequence of Chlorobium tepidum TLS, a photosynthetic, anaerobic, green-sulfur bacterium.</title>
        <authorList>
            <person name="Eisen J.A."/>
            <person name="Nelson K.E."/>
            <person name="Paulsen I.T."/>
            <person name="Heidelberg J.F."/>
            <person name="Wu M."/>
            <person name="Dodson R.J."/>
            <person name="Deboy R."/>
            <person name="Gwinn M.L."/>
            <person name="Nelson W.C."/>
            <person name="Haft D.H."/>
            <person name="Hickey E.K."/>
            <person name="Peterson J.D."/>
            <person name="Durkin A.S."/>
            <person name="Kolonay J.L."/>
            <person name="Yang F."/>
            <person name="Holt I."/>
            <person name="Umayam L.A."/>
            <person name="Mason T."/>
            <person name="Brenner M."/>
            <person name="Shea T.P."/>
            <person name="Parksey D."/>
            <person name="Nierman W.C."/>
            <person name="Feldblyum T.V."/>
            <person name="Hansen C.L."/>
            <person name="Craven M.B."/>
            <person name="Radune D."/>
            <person name="Vamathevan J."/>
            <person name="Khouri H."/>
            <person name="White O."/>
            <person name="Gruber T.M."/>
            <person name="Ketchum K.A."/>
            <person name="Venter J.C."/>
            <person name="Tettelin H."/>
            <person name="Bryant D.A."/>
            <person name="Fraser C.M."/>
        </authorList>
    </citation>
    <scope>NUCLEOTIDE SEQUENCE [LARGE SCALE GENOMIC DNA]</scope>
    <source>
        <strain evidence="2">ATCC 49652 / DSM 12025 / NBRC 103806 / TLS</strain>
    </source>
</reference>
<dbReference type="Pfam" id="PF21651">
    <property type="entry name" value="DUF6858"/>
    <property type="match status" value="1"/>
</dbReference>